<sequence length="152" mass="17645">AQFEVGDFVLYANVWNRSRGKLRVRWCGPAEVTGTTSNWIFTIRDIVTDDVRDCHASRLKSFADRELRVDTELPEHVAHRNEGHVVERLEECRFSTETKAFELRVEWRGLDSIEDSWEPASNIQENVPVLYRAFVRAHSEEAVVKRMTRALG</sequence>
<keyword evidence="3" id="KW-1185">Reference proteome</keyword>
<accession>G4YY05</accession>
<dbReference type="PROSITE" id="PS50013">
    <property type="entry name" value="CHROMO_2"/>
    <property type="match status" value="1"/>
</dbReference>
<name>G4YY05_PHYSP</name>
<dbReference type="Gene3D" id="2.40.50.40">
    <property type="match status" value="1"/>
</dbReference>
<evidence type="ECO:0000313" key="2">
    <source>
        <dbReference type="EMBL" id="EGZ25708.1"/>
    </source>
</evidence>
<organism evidence="2 3">
    <name type="scientific">Phytophthora sojae (strain P6497)</name>
    <name type="common">Soybean stem and root rot agent</name>
    <name type="synonym">Phytophthora megasperma f. sp. glycines</name>
    <dbReference type="NCBI Taxonomy" id="1094619"/>
    <lineage>
        <taxon>Eukaryota</taxon>
        <taxon>Sar</taxon>
        <taxon>Stramenopiles</taxon>
        <taxon>Oomycota</taxon>
        <taxon>Peronosporomycetes</taxon>
        <taxon>Peronosporales</taxon>
        <taxon>Peronosporaceae</taxon>
        <taxon>Phytophthora</taxon>
    </lineage>
</organism>
<dbReference type="Pfam" id="PF00385">
    <property type="entry name" value="Chromo"/>
    <property type="match status" value="1"/>
</dbReference>
<gene>
    <name evidence="2" type="ORF">PHYSODRAFT_480190</name>
</gene>
<dbReference type="InterPro" id="IPR023780">
    <property type="entry name" value="Chromo_domain"/>
</dbReference>
<feature type="domain" description="Chromo" evidence="1">
    <location>
        <begin position="84"/>
        <end position="146"/>
    </location>
</feature>
<dbReference type="Proteomes" id="UP000002640">
    <property type="component" value="Unassembled WGS sequence"/>
</dbReference>
<dbReference type="EMBL" id="JH159152">
    <property type="protein sequence ID" value="EGZ25708.1"/>
    <property type="molecule type" value="Genomic_DNA"/>
</dbReference>
<protein>
    <recommendedName>
        <fullName evidence="1">Chromo domain-containing protein</fullName>
    </recommendedName>
</protein>
<feature type="non-terminal residue" evidence="2">
    <location>
        <position position="1"/>
    </location>
</feature>
<dbReference type="RefSeq" id="XP_009520996.1">
    <property type="nucleotide sequence ID" value="XM_009522701.1"/>
</dbReference>
<reference evidence="2 3" key="1">
    <citation type="journal article" date="2006" name="Science">
        <title>Phytophthora genome sequences uncover evolutionary origins and mechanisms of pathogenesis.</title>
        <authorList>
            <person name="Tyler B.M."/>
            <person name="Tripathy S."/>
            <person name="Zhang X."/>
            <person name="Dehal P."/>
            <person name="Jiang R.H."/>
            <person name="Aerts A."/>
            <person name="Arredondo F.D."/>
            <person name="Baxter L."/>
            <person name="Bensasson D."/>
            <person name="Beynon J.L."/>
            <person name="Chapman J."/>
            <person name="Damasceno C.M."/>
            <person name="Dorrance A.E."/>
            <person name="Dou D."/>
            <person name="Dickerman A.W."/>
            <person name="Dubchak I.L."/>
            <person name="Garbelotto M."/>
            <person name="Gijzen M."/>
            <person name="Gordon S.G."/>
            <person name="Govers F."/>
            <person name="Grunwald N.J."/>
            <person name="Huang W."/>
            <person name="Ivors K.L."/>
            <person name="Jones R.W."/>
            <person name="Kamoun S."/>
            <person name="Krampis K."/>
            <person name="Lamour K.H."/>
            <person name="Lee M.K."/>
            <person name="McDonald W.H."/>
            <person name="Medina M."/>
            <person name="Meijer H.J."/>
            <person name="Nordberg E.K."/>
            <person name="Maclean D.J."/>
            <person name="Ospina-Giraldo M.D."/>
            <person name="Morris P.F."/>
            <person name="Phuntumart V."/>
            <person name="Putnam N.H."/>
            <person name="Rash S."/>
            <person name="Rose J.K."/>
            <person name="Sakihama Y."/>
            <person name="Salamov A.A."/>
            <person name="Savidor A."/>
            <person name="Scheuring C.F."/>
            <person name="Smith B.M."/>
            <person name="Sobral B.W."/>
            <person name="Terry A."/>
            <person name="Torto-Alalibo T.A."/>
            <person name="Win J."/>
            <person name="Xu Z."/>
            <person name="Zhang H."/>
            <person name="Grigoriev I.V."/>
            <person name="Rokhsar D.S."/>
            <person name="Boore J.L."/>
        </authorList>
    </citation>
    <scope>NUCLEOTIDE SEQUENCE [LARGE SCALE GENOMIC DNA]</scope>
    <source>
        <strain evidence="2 3">P6497</strain>
    </source>
</reference>
<dbReference type="SMART" id="SM00298">
    <property type="entry name" value="CHROMO"/>
    <property type="match status" value="1"/>
</dbReference>
<dbReference type="InterPro" id="IPR016197">
    <property type="entry name" value="Chromo-like_dom_sf"/>
</dbReference>
<dbReference type="InParanoid" id="G4YY05"/>
<evidence type="ECO:0000313" key="3">
    <source>
        <dbReference type="Proteomes" id="UP000002640"/>
    </source>
</evidence>
<dbReference type="SUPFAM" id="SSF54160">
    <property type="entry name" value="Chromo domain-like"/>
    <property type="match status" value="1"/>
</dbReference>
<dbReference type="GeneID" id="20655229"/>
<dbReference type="KEGG" id="psoj:PHYSODRAFT_480190"/>
<proteinExistence type="predicted"/>
<dbReference type="AlphaFoldDB" id="G4YY05"/>
<dbReference type="InterPro" id="IPR000953">
    <property type="entry name" value="Chromo/chromo_shadow_dom"/>
</dbReference>
<evidence type="ECO:0000259" key="1">
    <source>
        <dbReference type="PROSITE" id="PS50013"/>
    </source>
</evidence>